<dbReference type="SMART" id="SM00360">
    <property type="entry name" value="RRM"/>
    <property type="match status" value="1"/>
</dbReference>
<dbReference type="eggNOG" id="KOG4660">
    <property type="taxonomic scope" value="Eukaryota"/>
</dbReference>
<evidence type="ECO:0000313" key="5">
    <source>
        <dbReference type="EMBL" id="EIE26479.1"/>
    </source>
</evidence>
<feature type="domain" description="RRM" evidence="4">
    <location>
        <begin position="273"/>
        <end position="346"/>
    </location>
</feature>
<name>I0Z760_COCSC</name>
<feature type="compositionally biased region" description="Low complexity" evidence="3">
    <location>
        <begin position="85"/>
        <end position="109"/>
    </location>
</feature>
<keyword evidence="1 2" id="KW-0694">RNA-binding</keyword>
<keyword evidence="6" id="KW-1185">Reference proteome</keyword>
<accession>I0Z760</accession>
<dbReference type="GeneID" id="17044489"/>
<dbReference type="AlphaFoldDB" id="I0Z760"/>
<evidence type="ECO:0000313" key="6">
    <source>
        <dbReference type="Proteomes" id="UP000007264"/>
    </source>
</evidence>
<gene>
    <name evidence="5" type="ORF">COCSUDRAFT_64509</name>
</gene>
<feature type="region of interest" description="Disordered" evidence="3">
    <location>
        <begin position="55"/>
        <end position="226"/>
    </location>
</feature>
<protein>
    <recommendedName>
        <fullName evidence="4">RRM domain-containing protein</fullName>
    </recommendedName>
</protein>
<dbReference type="PROSITE" id="PS50102">
    <property type="entry name" value="RRM"/>
    <property type="match status" value="1"/>
</dbReference>
<dbReference type="SUPFAM" id="SSF54928">
    <property type="entry name" value="RNA-binding domain, RBD"/>
    <property type="match status" value="2"/>
</dbReference>
<dbReference type="EMBL" id="AGSI01000002">
    <property type="protein sequence ID" value="EIE26479.1"/>
    <property type="molecule type" value="Genomic_DNA"/>
</dbReference>
<organism evidence="5 6">
    <name type="scientific">Coccomyxa subellipsoidea (strain C-169)</name>
    <name type="common">Green microalga</name>
    <dbReference type="NCBI Taxonomy" id="574566"/>
    <lineage>
        <taxon>Eukaryota</taxon>
        <taxon>Viridiplantae</taxon>
        <taxon>Chlorophyta</taxon>
        <taxon>core chlorophytes</taxon>
        <taxon>Trebouxiophyceae</taxon>
        <taxon>Trebouxiophyceae incertae sedis</taxon>
        <taxon>Coccomyxaceae</taxon>
        <taxon>Coccomyxa</taxon>
        <taxon>Coccomyxa subellipsoidea</taxon>
    </lineage>
</organism>
<reference evidence="5 6" key="1">
    <citation type="journal article" date="2012" name="Genome Biol.">
        <title>The genome of the polar eukaryotic microalga coccomyxa subellipsoidea reveals traits of cold adaptation.</title>
        <authorList>
            <person name="Blanc G."/>
            <person name="Agarkova I."/>
            <person name="Grimwood J."/>
            <person name="Kuo A."/>
            <person name="Brueggeman A."/>
            <person name="Dunigan D."/>
            <person name="Gurnon J."/>
            <person name="Ladunga I."/>
            <person name="Lindquist E."/>
            <person name="Lucas S."/>
            <person name="Pangilinan J."/>
            <person name="Proschold T."/>
            <person name="Salamov A."/>
            <person name="Schmutz J."/>
            <person name="Weeks D."/>
            <person name="Yamada T."/>
            <person name="Claverie J.M."/>
            <person name="Grigoriev I."/>
            <person name="Van Etten J."/>
            <person name="Lomsadze A."/>
            <person name="Borodovsky M."/>
        </authorList>
    </citation>
    <scope>NUCLEOTIDE SEQUENCE [LARGE SCALE GENOMIC DNA]</scope>
    <source>
        <strain evidence="5 6">C-169</strain>
    </source>
</reference>
<dbReference type="PANTHER" id="PTHR23189">
    <property type="entry name" value="RNA RECOGNITION MOTIF-CONTAINING"/>
    <property type="match status" value="1"/>
</dbReference>
<comment type="caution">
    <text evidence="5">The sequence shown here is derived from an EMBL/GenBank/DDBJ whole genome shotgun (WGS) entry which is preliminary data.</text>
</comment>
<feature type="compositionally biased region" description="Polar residues" evidence="3">
    <location>
        <begin position="135"/>
        <end position="157"/>
    </location>
</feature>
<dbReference type="Gene3D" id="3.30.70.330">
    <property type="match status" value="1"/>
</dbReference>
<dbReference type="InterPro" id="IPR012677">
    <property type="entry name" value="Nucleotide-bd_a/b_plait_sf"/>
</dbReference>
<evidence type="ECO:0000256" key="1">
    <source>
        <dbReference type="ARBA" id="ARBA00022884"/>
    </source>
</evidence>
<dbReference type="Pfam" id="PF00076">
    <property type="entry name" value="RRM_1"/>
    <property type="match status" value="1"/>
</dbReference>
<evidence type="ECO:0000259" key="4">
    <source>
        <dbReference type="PROSITE" id="PS50102"/>
    </source>
</evidence>
<dbReference type="CDD" id="cd12531">
    <property type="entry name" value="RRM3_MEI2_like"/>
    <property type="match status" value="1"/>
</dbReference>
<feature type="region of interest" description="Disordered" evidence="3">
    <location>
        <begin position="558"/>
        <end position="600"/>
    </location>
</feature>
<feature type="region of interest" description="Disordered" evidence="3">
    <location>
        <begin position="765"/>
        <end position="796"/>
    </location>
</feature>
<dbReference type="GO" id="GO:0003723">
    <property type="term" value="F:RNA binding"/>
    <property type="evidence" value="ECO:0007669"/>
    <property type="project" value="UniProtKB-UniRule"/>
</dbReference>
<dbReference type="KEGG" id="csl:COCSUDRAFT_64509"/>
<dbReference type="InterPro" id="IPR034454">
    <property type="entry name" value="MEI2-like_RRM3"/>
</dbReference>
<proteinExistence type="predicted"/>
<feature type="region of interest" description="Disordered" evidence="3">
    <location>
        <begin position="614"/>
        <end position="634"/>
    </location>
</feature>
<evidence type="ECO:0000256" key="3">
    <source>
        <dbReference type="SAM" id="MobiDB-lite"/>
    </source>
</evidence>
<dbReference type="Proteomes" id="UP000007264">
    <property type="component" value="Unassembled WGS sequence"/>
</dbReference>
<dbReference type="Pfam" id="PF04059">
    <property type="entry name" value="RRM_2"/>
    <property type="match status" value="1"/>
</dbReference>
<dbReference type="RefSeq" id="XP_005651023.1">
    <property type="nucleotide sequence ID" value="XM_005650966.1"/>
</dbReference>
<feature type="region of interest" description="Disordered" evidence="3">
    <location>
        <begin position="937"/>
        <end position="964"/>
    </location>
</feature>
<dbReference type="InterPro" id="IPR007201">
    <property type="entry name" value="Mei2-like_Rrm_C"/>
</dbReference>
<dbReference type="InterPro" id="IPR000504">
    <property type="entry name" value="RRM_dom"/>
</dbReference>
<dbReference type="InterPro" id="IPR035979">
    <property type="entry name" value="RBD_domain_sf"/>
</dbReference>
<evidence type="ECO:0000256" key="2">
    <source>
        <dbReference type="PROSITE-ProRule" id="PRU00176"/>
    </source>
</evidence>
<dbReference type="OrthoDB" id="417481at2759"/>
<sequence>METGLGPTAAAWGQLSSINTPGSTGLDFSVRSSNSGLLDLHSHHWGPIVYPQSEAAGDARSQQRVMSNAPVGPEGTSGSENMANSSEHSQRVSSSEALLSSSSASSLALPGAAEGPIRGGPAESSGRGWGDLSGDMQQRLSLGQGQQPRRSSDSSASIPRAYSNERLAPEHRSIGDPRLPTYSSHERLDQLHGLSVRQASSSDIEGRRLDSSPSLHRRGTGSGTEEDIFSAVGGLEIDADHRSSSVSQSMDNMSHVSSRSHMSMEPAIERETRTLVVKDVNPDVSDAEFKQLFEQYGDLRTLYTACKEQGWLMISYWNIIAAKLAKVNLDRQVIHGRQCGVQFAPNKEAKELQEGMVTLTNHNPDLTDQDICRMLQAEYGEVYSIMTPPDNLHKRHIEFCDVRHAQAAKQALEGIAAKIPTISEQGTVGGDAPSGMRNVQSTHTFFPQAGPAAAPSVQQDMRPHSWDNSGAQLNNMAMQSQMLHQLSPQLLASLSSQGLFNQQGGMTQNGSSGNLAGLQADVDNLMRANYLDSAQGNNAAMQVQALLSGSTNSLSGLQGGSHQNLAGVSGRGMGPGPNSSPLRSGPSVNMDGPSALLSGGSQHLSASQLFSLGSGNQQVQNPDQGDNFSRRNASMSTGNLADLYNQPGLINNGMQGGLRGVASTSNIWDGQGDGGGWGGLSSNPSQAAMQAQALAALQLQLAGGLDQGAGPFNPGAPTSLTAFAQQHLLQQQLQNLSLQTNLSLQQNTAALLAKVQQQAGALRGLAASGHARKGSRDDLAGGRLSRRVQDPAAEAERKAAQEKMYSLDMDKVAKGEDKRTTLMIKNIPNKYTQKMLLATIDEDFRGQYDFFYLPIDFKNKCNVGYAFINMILPEYIPALFHRFHAKKWEKFNSEKVCHISYARIQGKSSLVTHFQNSSLLHEDKRCRPIIFRTDGNVAGEQEPFPAGPNVRSRPARPGSAGAGLNTLAASPSLGALPGSNMAVPRHMPGPGW</sequence>